<dbReference type="AlphaFoldDB" id="A0A212J2C0"/>
<protein>
    <submittedName>
        <fullName evidence="1">Uncharacterized protein</fullName>
    </submittedName>
</protein>
<gene>
    <name evidence="1" type="ORF">KL86DYS2_10573</name>
</gene>
<dbReference type="EMBL" id="FLUL01000001">
    <property type="protein sequence ID" value="SBV93616.1"/>
    <property type="molecule type" value="Genomic_DNA"/>
</dbReference>
<sequence>MNQMWEKEAKTNDNIYLKAYHFDTDIIKMIDFIESYNFSIY</sequence>
<evidence type="ECO:0000313" key="1">
    <source>
        <dbReference type="EMBL" id="SBV93616.1"/>
    </source>
</evidence>
<proteinExistence type="predicted"/>
<accession>A0A212J2C0</accession>
<reference evidence="1" key="1">
    <citation type="submission" date="2016-04" db="EMBL/GenBank/DDBJ databases">
        <authorList>
            <person name="Evans L.H."/>
            <person name="Alamgir A."/>
            <person name="Owens N."/>
            <person name="Weber N.D."/>
            <person name="Virtaneva K."/>
            <person name="Barbian K."/>
            <person name="Babar A."/>
            <person name="Rosenke K."/>
        </authorList>
    </citation>
    <scope>NUCLEOTIDE SEQUENCE</scope>
    <source>
        <strain evidence="1">86-2</strain>
    </source>
</reference>
<name>A0A212J2C0_9BACT</name>
<organism evidence="1">
    <name type="scientific">uncultured Dysgonomonas sp</name>
    <dbReference type="NCBI Taxonomy" id="206096"/>
    <lineage>
        <taxon>Bacteria</taxon>
        <taxon>Pseudomonadati</taxon>
        <taxon>Bacteroidota</taxon>
        <taxon>Bacteroidia</taxon>
        <taxon>Bacteroidales</taxon>
        <taxon>Dysgonomonadaceae</taxon>
        <taxon>Dysgonomonas</taxon>
        <taxon>environmental samples</taxon>
    </lineage>
</organism>